<organism evidence="1 2">
    <name type="scientific">Chryseobacterium pyrolae</name>
    <dbReference type="NCBI Taxonomy" id="2987481"/>
    <lineage>
        <taxon>Bacteria</taxon>
        <taxon>Pseudomonadati</taxon>
        <taxon>Bacteroidota</taxon>
        <taxon>Flavobacteriia</taxon>
        <taxon>Flavobacteriales</taxon>
        <taxon>Weeksellaceae</taxon>
        <taxon>Chryseobacterium group</taxon>
        <taxon>Chryseobacterium</taxon>
    </lineage>
</organism>
<keyword evidence="2" id="KW-1185">Reference proteome</keyword>
<evidence type="ECO:0000313" key="2">
    <source>
        <dbReference type="Proteomes" id="UP001142057"/>
    </source>
</evidence>
<dbReference type="Proteomes" id="UP001142057">
    <property type="component" value="Unassembled WGS sequence"/>
</dbReference>
<dbReference type="RefSeq" id="WP_259831438.1">
    <property type="nucleotide sequence ID" value="NZ_JANZQH010000013.1"/>
</dbReference>
<comment type="caution">
    <text evidence="1">The sequence shown here is derived from an EMBL/GenBank/DDBJ whole genome shotgun (WGS) entry which is preliminary data.</text>
</comment>
<name>A0ABT2IN73_9FLAO</name>
<protein>
    <recommendedName>
        <fullName evidence="3">XRE family transcriptional regulator</fullName>
    </recommendedName>
</protein>
<reference evidence="1" key="1">
    <citation type="submission" date="2022-08" db="EMBL/GenBank/DDBJ databases">
        <title>Chryseobacterium antibioticum,isolated from the rhizosphere soil of Pyrola in Tibet.</title>
        <authorList>
            <person name="Kan Y."/>
        </authorList>
    </citation>
    <scope>NUCLEOTIDE SEQUENCE</scope>
    <source>
        <strain evidence="1">Pc2-12</strain>
    </source>
</reference>
<dbReference type="EMBL" id="JANZQH010000013">
    <property type="protein sequence ID" value="MCT2409808.1"/>
    <property type="molecule type" value="Genomic_DNA"/>
</dbReference>
<evidence type="ECO:0000313" key="1">
    <source>
        <dbReference type="EMBL" id="MCT2409808.1"/>
    </source>
</evidence>
<gene>
    <name evidence="1" type="ORF">NZD88_19825</name>
</gene>
<accession>A0ABT2IN73</accession>
<evidence type="ECO:0008006" key="3">
    <source>
        <dbReference type="Google" id="ProtNLM"/>
    </source>
</evidence>
<sequence>MQEKQILIDYLSQNGYSNESATLYVNSLLKDPEEPTGLKISAILNIIKFTLKLNTPELKTLELTEPVKILRINPLSNLLDDFIDGKLNEDEVNQLITQFDNIKKQYDTK</sequence>
<proteinExistence type="predicted"/>